<name>A0A2W5VFF8_9BACT</name>
<dbReference type="AlphaFoldDB" id="A0A2W5VFF8"/>
<gene>
    <name evidence="1" type="ORF">DI536_24005</name>
</gene>
<dbReference type="Proteomes" id="UP000249061">
    <property type="component" value="Unassembled WGS sequence"/>
</dbReference>
<reference evidence="1 2" key="1">
    <citation type="submission" date="2017-08" db="EMBL/GenBank/DDBJ databases">
        <title>Infants hospitalized years apart are colonized by the same room-sourced microbial strains.</title>
        <authorList>
            <person name="Brooks B."/>
            <person name="Olm M.R."/>
            <person name="Firek B.A."/>
            <person name="Baker R."/>
            <person name="Thomas B.C."/>
            <person name="Morowitz M.J."/>
            <person name="Banfield J.F."/>
        </authorList>
    </citation>
    <scope>NUCLEOTIDE SEQUENCE [LARGE SCALE GENOMIC DNA]</scope>
    <source>
        <strain evidence="1">S2_003_000_R2_14</strain>
    </source>
</reference>
<comment type="caution">
    <text evidence="1">The sequence shown here is derived from an EMBL/GenBank/DDBJ whole genome shotgun (WGS) entry which is preliminary data.</text>
</comment>
<keyword evidence="1" id="KW-0489">Methyltransferase</keyword>
<evidence type="ECO:0000313" key="1">
    <source>
        <dbReference type="EMBL" id="PZR08951.1"/>
    </source>
</evidence>
<dbReference type="GO" id="GO:0008168">
    <property type="term" value="F:methyltransferase activity"/>
    <property type="evidence" value="ECO:0007669"/>
    <property type="project" value="UniProtKB-KW"/>
</dbReference>
<dbReference type="EMBL" id="QFQP01000023">
    <property type="protein sequence ID" value="PZR08951.1"/>
    <property type="molecule type" value="Genomic_DNA"/>
</dbReference>
<dbReference type="Gene3D" id="3.40.50.150">
    <property type="entry name" value="Vaccinia Virus protein VP39"/>
    <property type="match status" value="1"/>
</dbReference>
<dbReference type="SUPFAM" id="SSF53335">
    <property type="entry name" value="S-adenosyl-L-methionine-dependent methyltransferases"/>
    <property type="match status" value="1"/>
</dbReference>
<proteinExistence type="predicted"/>
<organism evidence="1 2">
    <name type="scientific">Archangium gephyra</name>
    <dbReference type="NCBI Taxonomy" id="48"/>
    <lineage>
        <taxon>Bacteria</taxon>
        <taxon>Pseudomonadati</taxon>
        <taxon>Myxococcota</taxon>
        <taxon>Myxococcia</taxon>
        <taxon>Myxococcales</taxon>
        <taxon>Cystobacterineae</taxon>
        <taxon>Archangiaceae</taxon>
        <taxon>Archangium</taxon>
    </lineage>
</organism>
<dbReference type="GO" id="GO:0032259">
    <property type="term" value="P:methylation"/>
    <property type="evidence" value="ECO:0007669"/>
    <property type="project" value="UniProtKB-KW"/>
</dbReference>
<accession>A0A2W5VFF8</accession>
<keyword evidence="1" id="KW-0808">Transferase</keyword>
<sequence length="216" mass="24027">MSRREVHTTEAVAWLRQQRFEPGTAVVTSMPDSSEIPSLGFDGWRTWFSATSELICRNVSDEDVAIFYQTDVKHDGRWVDKGFLVSLGAERAGSHCLWHKVICRAPAGMTTFGRPAYAHLLCFSRTKRLEKAESFADVLPQLGEMTWARAMGLEACDAIAKFLVKFTKTRTVVDPFCGVGTMLAVANEVGLDAVGVELSAKRAEKARTLMLKPRLR</sequence>
<protein>
    <submittedName>
        <fullName evidence="1">SAM-dependent methyltransferase</fullName>
    </submittedName>
</protein>
<dbReference type="InterPro" id="IPR029063">
    <property type="entry name" value="SAM-dependent_MTases_sf"/>
</dbReference>
<evidence type="ECO:0000313" key="2">
    <source>
        <dbReference type="Proteomes" id="UP000249061"/>
    </source>
</evidence>